<name>A0A2K2FIL5_9CLOT</name>
<evidence type="ECO:0000256" key="1">
    <source>
        <dbReference type="ARBA" id="ARBA00022490"/>
    </source>
</evidence>
<dbReference type="Proteomes" id="UP000236151">
    <property type="component" value="Unassembled WGS sequence"/>
</dbReference>
<evidence type="ECO:0000256" key="5">
    <source>
        <dbReference type="ARBA" id="ARBA00023134"/>
    </source>
</evidence>
<dbReference type="GO" id="GO:0005737">
    <property type="term" value="C:cytoplasm"/>
    <property type="evidence" value="ECO:0007669"/>
    <property type="project" value="UniProtKB-SubCell"/>
</dbReference>
<dbReference type="GO" id="GO:0005525">
    <property type="term" value="F:GTP binding"/>
    <property type="evidence" value="ECO:0007669"/>
    <property type="project" value="UniProtKB-UniRule"/>
</dbReference>
<dbReference type="FunFam" id="3.40.50.11060:FF:000001">
    <property type="entry name" value="GTPase HflX"/>
    <property type="match status" value="1"/>
</dbReference>
<dbReference type="InterPro" id="IPR005225">
    <property type="entry name" value="Small_GTP-bd"/>
</dbReference>
<comment type="caution">
    <text evidence="8">The sequence shown here is derived from an EMBL/GenBank/DDBJ whole genome shotgun (WGS) entry which is preliminary data.</text>
</comment>
<dbReference type="HAMAP" id="MF_00900">
    <property type="entry name" value="GTPase_HflX"/>
    <property type="match status" value="1"/>
</dbReference>
<keyword evidence="9" id="KW-1185">Reference proteome</keyword>
<dbReference type="Gene3D" id="3.40.50.11060">
    <property type="entry name" value="GTPase HflX, N-terminal domain"/>
    <property type="match status" value="1"/>
</dbReference>
<dbReference type="InterPro" id="IPR025121">
    <property type="entry name" value="GTPase_HflX_N"/>
</dbReference>
<dbReference type="Gene3D" id="6.10.250.2860">
    <property type="match status" value="1"/>
</dbReference>
<dbReference type="Pfam" id="PF01926">
    <property type="entry name" value="MMR_HSR1"/>
    <property type="match status" value="1"/>
</dbReference>
<keyword evidence="2" id="KW-0479">Metal-binding</keyword>
<reference evidence="8 9" key="1">
    <citation type="submission" date="2017-06" db="EMBL/GenBank/DDBJ databases">
        <title>Investigating the central metabolism of Clostridium thermosuccinogenes.</title>
        <authorList>
            <person name="Koendjbiharie J.G."/>
            <person name="van Kranenburg R."/>
        </authorList>
    </citation>
    <scope>NUCLEOTIDE SEQUENCE [LARGE SCALE GENOMIC DNA]</scope>
    <source>
        <strain evidence="8 9">DSM 5806</strain>
    </source>
</reference>
<comment type="function">
    <text evidence="6">GTPase that associates with the 50S ribosomal subunit and may have a role during protein synthesis or ribosome biogenesis.</text>
</comment>
<dbReference type="AlphaFoldDB" id="A0A2K2FIL5"/>
<proteinExistence type="inferred from homology"/>
<feature type="domain" description="Hflx-type G" evidence="7">
    <location>
        <begin position="359"/>
        <end position="524"/>
    </location>
</feature>
<dbReference type="Gene3D" id="3.40.50.300">
    <property type="entry name" value="P-loop containing nucleotide triphosphate hydrolases"/>
    <property type="match status" value="1"/>
</dbReference>
<evidence type="ECO:0000259" key="7">
    <source>
        <dbReference type="PROSITE" id="PS51705"/>
    </source>
</evidence>
<dbReference type="GO" id="GO:0003924">
    <property type="term" value="F:GTPase activity"/>
    <property type="evidence" value="ECO:0007669"/>
    <property type="project" value="UniProtKB-UniRule"/>
</dbReference>
<dbReference type="CDD" id="cd01878">
    <property type="entry name" value="HflX"/>
    <property type="match status" value="1"/>
</dbReference>
<dbReference type="Pfam" id="PF13167">
    <property type="entry name" value="GTP-bdg_N"/>
    <property type="match status" value="1"/>
</dbReference>
<dbReference type="PROSITE" id="PS51705">
    <property type="entry name" value="G_HFLX"/>
    <property type="match status" value="1"/>
</dbReference>
<dbReference type="InterPro" id="IPR032305">
    <property type="entry name" value="GTP-bd_M"/>
</dbReference>
<dbReference type="OrthoDB" id="9812272at2"/>
<dbReference type="NCBIfam" id="TIGR00231">
    <property type="entry name" value="small_GTP"/>
    <property type="match status" value="1"/>
</dbReference>
<accession>A0A2K2FIL5</accession>
<keyword evidence="1 6" id="KW-0963">Cytoplasm</keyword>
<dbReference type="EMBL" id="NIOJ01000026">
    <property type="protein sequence ID" value="PNT98632.1"/>
    <property type="molecule type" value="Genomic_DNA"/>
</dbReference>
<evidence type="ECO:0000313" key="9">
    <source>
        <dbReference type="Proteomes" id="UP000236151"/>
    </source>
</evidence>
<dbReference type="SUPFAM" id="SSF52540">
    <property type="entry name" value="P-loop containing nucleoside triphosphate hydrolases"/>
    <property type="match status" value="1"/>
</dbReference>
<sequence>MEAFKGEFLPEELVLKVADLTGRINREIAVYMDRKGRVIDVSIGDSATVTLSEVEGRRSNARLSGVRCLHTHPNGDPHLSMVDISSLLNLRMDAMVAVGVKSGSVTGIYAAVPKRDANGAFTEAEIYGPYGVGDDRMNALFEIISGLDKDTRRPAEVNDNRTERAILVGLETSREKMINSKSQGERSLEELEELAHTAGVIVVHKILQRRQMKDPAFYIGRGMVEQLSLLRQELNADVLIFDDELSGAQVRNIEELAGARVVDRTTLILDIFAQRARSREGKLQVELAQLKYRLPRLMGLGGQLSRLGGGIGTRGPGEKKLETDRRHIRRRIRYLEGELEVLNKRRSLIREGRHRNSMPVIALVGYTNAGKSTLMNKLCGTDVFAEDKLFATLDPTTRSLTLQDGREVLLTDTVGFIRKLPHELVEAFKSTLEEAVYADMLIHVVDASSEEAEEQIAVVNDLLRSLGALDKPVILALNKMDLAGEQGRMPVAEAGDRVFEISAATGQGLDKLLEGIASLMPADEINVEVLAPYDAGWVLPYIHQNGRVLSQDYTETGIKVNAMLKSSKIERINDYII</sequence>
<dbReference type="PANTHER" id="PTHR10229:SF0">
    <property type="entry name" value="GTP-BINDING PROTEIN 6-RELATED"/>
    <property type="match status" value="1"/>
</dbReference>
<dbReference type="PANTHER" id="PTHR10229">
    <property type="entry name" value="GTP-BINDING PROTEIN HFLX"/>
    <property type="match status" value="1"/>
</dbReference>
<evidence type="ECO:0000256" key="3">
    <source>
        <dbReference type="ARBA" id="ARBA00022741"/>
    </source>
</evidence>
<evidence type="ECO:0000313" key="8">
    <source>
        <dbReference type="EMBL" id="PNT98632.1"/>
    </source>
</evidence>
<dbReference type="Pfam" id="PF16360">
    <property type="entry name" value="GTP-bdg_M"/>
    <property type="match status" value="1"/>
</dbReference>
<organism evidence="8 9">
    <name type="scientific">Clostridium thermosuccinogenes</name>
    <dbReference type="NCBI Taxonomy" id="84032"/>
    <lineage>
        <taxon>Bacteria</taxon>
        <taxon>Bacillati</taxon>
        <taxon>Bacillota</taxon>
        <taxon>Clostridia</taxon>
        <taxon>Eubacteriales</taxon>
        <taxon>Clostridiaceae</taxon>
        <taxon>Clostridium</taxon>
    </lineage>
</organism>
<dbReference type="GO" id="GO:0043022">
    <property type="term" value="F:ribosome binding"/>
    <property type="evidence" value="ECO:0007669"/>
    <property type="project" value="TreeGrafter"/>
</dbReference>
<dbReference type="InterPro" id="IPR042108">
    <property type="entry name" value="GTPase_HflX_N_sf"/>
</dbReference>
<dbReference type="GO" id="GO:0046872">
    <property type="term" value="F:metal ion binding"/>
    <property type="evidence" value="ECO:0007669"/>
    <property type="project" value="UniProtKB-KW"/>
</dbReference>
<keyword evidence="5 6" id="KW-0342">GTP-binding</keyword>
<evidence type="ECO:0000256" key="2">
    <source>
        <dbReference type="ARBA" id="ARBA00022723"/>
    </source>
</evidence>
<keyword evidence="4" id="KW-0460">Magnesium</keyword>
<comment type="similarity">
    <text evidence="6">Belongs to the TRAFAC class OBG-HflX-like GTPase superfamily. HflX GTPase family.</text>
</comment>
<dbReference type="PRINTS" id="PR00326">
    <property type="entry name" value="GTP1OBG"/>
</dbReference>
<comment type="subcellular location">
    <subcellularLocation>
        <location evidence="6">Cytoplasm</location>
    </subcellularLocation>
    <text evidence="6">May associate with membranes.</text>
</comment>
<dbReference type="InterPro" id="IPR030394">
    <property type="entry name" value="G_HFLX_dom"/>
</dbReference>
<dbReference type="InterPro" id="IPR027417">
    <property type="entry name" value="P-loop_NTPase"/>
</dbReference>
<comment type="subunit">
    <text evidence="6">Monomer. Associates with the 50S ribosomal subunit.</text>
</comment>
<gene>
    <name evidence="6 8" type="primary">hflX</name>
    <name evidence="8" type="ORF">CDQ84_10755</name>
</gene>
<dbReference type="NCBIfam" id="TIGR03156">
    <property type="entry name" value="GTP_HflX"/>
    <property type="match status" value="1"/>
</dbReference>
<keyword evidence="3 6" id="KW-0547">Nucleotide-binding</keyword>
<dbReference type="KEGG" id="cthd:CDO33_01365"/>
<dbReference type="InterPro" id="IPR006073">
    <property type="entry name" value="GTP-bd"/>
</dbReference>
<dbReference type="InterPro" id="IPR016496">
    <property type="entry name" value="GTPase_HflX"/>
</dbReference>
<protein>
    <recommendedName>
        <fullName evidence="6">GTPase HflX</fullName>
    </recommendedName>
    <alternativeName>
        <fullName evidence="6">GTP-binding protein HflX</fullName>
    </alternativeName>
</protein>
<evidence type="ECO:0000256" key="4">
    <source>
        <dbReference type="ARBA" id="ARBA00022842"/>
    </source>
</evidence>
<evidence type="ECO:0000256" key="6">
    <source>
        <dbReference type="HAMAP-Rule" id="MF_00900"/>
    </source>
</evidence>